<dbReference type="Gene3D" id="3.40.50.150">
    <property type="entry name" value="Vaccinia Virus protein VP39"/>
    <property type="match status" value="1"/>
</dbReference>
<dbReference type="SUPFAM" id="SSF53335">
    <property type="entry name" value="S-adenosyl-L-methionine-dependent methyltransferases"/>
    <property type="match status" value="1"/>
</dbReference>
<dbReference type="PANTHER" id="PTHR37524">
    <property type="entry name" value="RIBOSOMAL RNA LARGE SUBUNIT METHYLTRANSFERASE M"/>
    <property type="match status" value="1"/>
</dbReference>
<dbReference type="Pfam" id="PF01728">
    <property type="entry name" value="FtsJ"/>
    <property type="match status" value="1"/>
</dbReference>
<proteinExistence type="predicted"/>
<evidence type="ECO:0000259" key="1">
    <source>
        <dbReference type="Pfam" id="PF01728"/>
    </source>
</evidence>
<evidence type="ECO:0000313" key="2">
    <source>
        <dbReference type="EMBL" id="GIP53656.1"/>
    </source>
</evidence>
<evidence type="ECO:0000313" key="3">
    <source>
        <dbReference type="Proteomes" id="UP000679992"/>
    </source>
</evidence>
<dbReference type="InterPro" id="IPR029063">
    <property type="entry name" value="SAM-dependent_MTases_sf"/>
</dbReference>
<sequence length="361" mass="40008">MNNENEQEVPEQNGTTTKYLCTANHGFAPYAQEELRRRFGAVKSTVLVPGEVFVATLKATASEVTSQLSHPEPMFLRHLFLVGWEWNTEGSLDLGEQQNDGWLSELQQYLLGESRLSGAKVAIQTRKAPQSLWAGSAAELKDAVQAGLGELDADYVVKDADYIVSVFAAKDSIFAGIARPEENLSDWNGGAVRFQREEGQISRAKFKLLEAEAVFGIDFAAFREALDIGAAPGGWTSFLLERGLKVTAVDPAKLHPDVMASPRLTHVRKNANAVKFRDHQFDLLVCDMSWSPKMTAKMVTELLYALVPGGTAVVTVKLLSKKPMALINEVIGTFQEAQLQVQRAKQMFHNRDEITLYMIKY</sequence>
<reference evidence="2 3" key="1">
    <citation type="submission" date="2021-03" db="EMBL/GenBank/DDBJ databases">
        <title>Antimicrobial resistance genes in bacteria isolated from Japanese honey, and their potential for conferring macrolide and lincosamide resistance in the American foulbrood pathogen Paenibacillus larvae.</title>
        <authorList>
            <person name="Okamoto M."/>
            <person name="Kumagai M."/>
            <person name="Kanamori H."/>
            <person name="Takamatsu D."/>
        </authorList>
    </citation>
    <scope>NUCLEOTIDE SEQUENCE [LARGE SCALE GENOMIC DNA]</scope>
    <source>
        <strain evidence="2 3">J42TS3</strain>
    </source>
</reference>
<gene>
    <name evidence="2" type="ORF">J42TS3_26910</name>
</gene>
<keyword evidence="3" id="KW-1185">Reference proteome</keyword>
<dbReference type="InterPro" id="IPR002877">
    <property type="entry name" value="RNA_MeTrfase_FtsJ_dom"/>
</dbReference>
<name>A0ABQ4MCE0_9BACL</name>
<dbReference type="Proteomes" id="UP000679992">
    <property type="component" value="Unassembled WGS sequence"/>
</dbReference>
<dbReference type="EMBL" id="BOSL01000007">
    <property type="protein sequence ID" value="GIP53656.1"/>
    <property type="molecule type" value="Genomic_DNA"/>
</dbReference>
<dbReference type="CDD" id="cd02440">
    <property type="entry name" value="AdoMet_MTases"/>
    <property type="match status" value="1"/>
</dbReference>
<protein>
    <recommendedName>
        <fullName evidence="1">Ribosomal RNA methyltransferase FtsJ domain-containing protein</fullName>
    </recommendedName>
</protein>
<comment type="caution">
    <text evidence="2">The sequence shown here is derived from an EMBL/GenBank/DDBJ whole genome shotgun (WGS) entry which is preliminary data.</text>
</comment>
<accession>A0ABQ4MCE0</accession>
<dbReference type="PANTHER" id="PTHR37524:SF2">
    <property type="entry name" value="RIBOSOMAL RNA METHYLTRANSFERASE FTSJ DOMAIN-CONTAINING PROTEIN"/>
    <property type="match status" value="1"/>
</dbReference>
<organism evidence="2 3">
    <name type="scientific">Paenibacillus vini</name>
    <dbReference type="NCBI Taxonomy" id="1476024"/>
    <lineage>
        <taxon>Bacteria</taxon>
        <taxon>Bacillati</taxon>
        <taxon>Bacillota</taxon>
        <taxon>Bacilli</taxon>
        <taxon>Bacillales</taxon>
        <taxon>Paenibacillaceae</taxon>
        <taxon>Paenibacillus</taxon>
    </lineage>
</organism>
<feature type="domain" description="Ribosomal RNA methyltransferase FtsJ" evidence="1">
    <location>
        <begin position="202"/>
        <end position="301"/>
    </location>
</feature>